<protein>
    <recommendedName>
        <fullName evidence="8">Carotenoid 9,10(9',10')-cleavage dioxygenase 1-like</fullName>
    </recommendedName>
</protein>
<dbReference type="Pfam" id="PF03055">
    <property type="entry name" value="RPE65"/>
    <property type="match status" value="1"/>
</dbReference>
<keyword evidence="7" id="KW-1185">Reference proteome</keyword>
<keyword evidence="4 5" id="KW-0408">Iron</keyword>
<organism evidence="6 7">
    <name type="scientific">Lactuca sativa</name>
    <name type="common">Garden lettuce</name>
    <dbReference type="NCBI Taxonomy" id="4236"/>
    <lineage>
        <taxon>Eukaryota</taxon>
        <taxon>Viridiplantae</taxon>
        <taxon>Streptophyta</taxon>
        <taxon>Embryophyta</taxon>
        <taxon>Tracheophyta</taxon>
        <taxon>Spermatophyta</taxon>
        <taxon>Magnoliopsida</taxon>
        <taxon>eudicotyledons</taxon>
        <taxon>Gunneridae</taxon>
        <taxon>Pentapetalae</taxon>
        <taxon>asterids</taxon>
        <taxon>campanulids</taxon>
        <taxon>Asterales</taxon>
        <taxon>Asteraceae</taxon>
        <taxon>Cichorioideae</taxon>
        <taxon>Cichorieae</taxon>
        <taxon>Lactucinae</taxon>
        <taxon>Lactuca</taxon>
    </lineage>
</organism>
<evidence type="ECO:0000256" key="2">
    <source>
        <dbReference type="ARBA" id="ARBA00022723"/>
    </source>
</evidence>
<proteinExistence type="inferred from homology"/>
<comment type="similarity">
    <text evidence="1">Belongs to the carotenoid oxygenase family.</text>
</comment>
<evidence type="ECO:0000313" key="6">
    <source>
        <dbReference type="EMBL" id="KAJ0201568.1"/>
    </source>
</evidence>
<evidence type="ECO:0008006" key="8">
    <source>
        <dbReference type="Google" id="ProtNLM"/>
    </source>
</evidence>
<dbReference type="PANTHER" id="PTHR10543:SF142">
    <property type="entry name" value="OS06G0162550 PROTEIN"/>
    <property type="match status" value="1"/>
</dbReference>
<dbReference type="GO" id="GO:0016121">
    <property type="term" value="P:carotene catabolic process"/>
    <property type="evidence" value="ECO:0000318"/>
    <property type="project" value="GO_Central"/>
</dbReference>
<comment type="cofactor">
    <cofactor evidence="5">
        <name>Fe(2+)</name>
        <dbReference type="ChEBI" id="CHEBI:29033"/>
    </cofactor>
    <text evidence="5">Binds 1 Fe(2+) ion per subunit.</text>
</comment>
<dbReference type="Gramene" id="rna-gnl|WGS:NBSK|LSAT_6X24381_mrna">
    <property type="protein sequence ID" value="cds-PLY62199.1"/>
    <property type="gene ID" value="gene-LSAT_6X24381"/>
</dbReference>
<keyword evidence="3" id="KW-0560">Oxidoreductase</keyword>
<feature type="binding site" evidence="5">
    <location>
        <position position="307"/>
    </location>
    <ligand>
        <name>Fe cation</name>
        <dbReference type="ChEBI" id="CHEBI:24875"/>
        <note>catalytic</note>
    </ligand>
</feature>
<keyword evidence="2 5" id="KW-0479">Metal-binding</keyword>
<name>A0A9R1V8X4_LACSA</name>
<dbReference type="PANTHER" id="PTHR10543">
    <property type="entry name" value="BETA-CAROTENE DIOXYGENASE"/>
    <property type="match status" value="1"/>
</dbReference>
<comment type="caution">
    <text evidence="6">The sequence shown here is derived from an EMBL/GenBank/DDBJ whole genome shotgun (WGS) entry which is preliminary data.</text>
</comment>
<evidence type="ECO:0000256" key="4">
    <source>
        <dbReference type="ARBA" id="ARBA00023004"/>
    </source>
</evidence>
<feature type="binding site" evidence="5">
    <location>
        <position position="371"/>
    </location>
    <ligand>
        <name>Fe cation</name>
        <dbReference type="ChEBI" id="CHEBI:24875"/>
        <note>catalytic</note>
    </ligand>
</feature>
<dbReference type="GO" id="GO:0010436">
    <property type="term" value="F:carotenoid dioxygenase activity"/>
    <property type="evidence" value="ECO:0000318"/>
    <property type="project" value="GO_Central"/>
</dbReference>
<evidence type="ECO:0000313" key="7">
    <source>
        <dbReference type="Proteomes" id="UP000235145"/>
    </source>
</evidence>
<dbReference type="EMBL" id="NBSK02000006">
    <property type="protein sequence ID" value="KAJ0201568.1"/>
    <property type="molecule type" value="Genomic_DNA"/>
</dbReference>
<dbReference type="GO" id="GO:0046872">
    <property type="term" value="F:metal ion binding"/>
    <property type="evidence" value="ECO:0007669"/>
    <property type="project" value="UniProtKB-KW"/>
</dbReference>
<dbReference type="Proteomes" id="UP000235145">
    <property type="component" value="Unassembled WGS sequence"/>
</dbReference>
<evidence type="ECO:0000256" key="5">
    <source>
        <dbReference type="PIRSR" id="PIRSR604294-1"/>
    </source>
</evidence>
<dbReference type="InterPro" id="IPR004294">
    <property type="entry name" value="Carotenoid_Oase"/>
</dbReference>
<keyword evidence="3" id="KW-0223">Dioxygenase</keyword>
<feature type="binding site" evidence="5">
    <location>
        <position position="258"/>
    </location>
    <ligand>
        <name>Fe cation</name>
        <dbReference type="ChEBI" id="CHEBI:24875"/>
        <note>catalytic</note>
    </ligand>
</feature>
<gene>
    <name evidence="6" type="ORF">LSAT_V11C600307890</name>
</gene>
<evidence type="ECO:0000256" key="1">
    <source>
        <dbReference type="ARBA" id="ARBA00006787"/>
    </source>
</evidence>
<evidence type="ECO:0000256" key="3">
    <source>
        <dbReference type="ARBA" id="ARBA00022964"/>
    </source>
</evidence>
<dbReference type="GO" id="GO:0009570">
    <property type="term" value="C:chloroplast stroma"/>
    <property type="evidence" value="ECO:0000318"/>
    <property type="project" value="GO_Central"/>
</dbReference>
<dbReference type="OrthoDB" id="1069523at2759"/>
<reference evidence="6 7" key="1">
    <citation type="journal article" date="2017" name="Nat. Commun.">
        <title>Genome assembly with in vitro proximity ligation data and whole-genome triplication in lettuce.</title>
        <authorList>
            <person name="Reyes-Chin-Wo S."/>
            <person name="Wang Z."/>
            <person name="Yang X."/>
            <person name="Kozik A."/>
            <person name="Arikit S."/>
            <person name="Song C."/>
            <person name="Xia L."/>
            <person name="Froenicke L."/>
            <person name="Lavelle D.O."/>
            <person name="Truco M.J."/>
            <person name="Xia R."/>
            <person name="Zhu S."/>
            <person name="Xu C."/>
            <person name="Xu H."/>
            <person name="Xu X."/>
            <person name="Cox K."/>
            <person name="Korf I."/>
            <person name="Meyers B.C."/>
            <person name="Michelmore R.W."/>
        </authorList>
    </citation>
    <scope>NUCLEOTIDE SEQUENCE [LARGE SCALE GENOMIC DNA]</scope>
    <source>
        <strain evidence="7">cv. Salinas</strain>
        <tissue evidence="6">Seedlings</tissue>
    </source>
</reference>
<feature type="binding site" evidence="5">
    <location>
        <position position="588"/>
    </location>
    <ligand>
        <name>Fe cation</name>
        <dbReference type="ChEBI" id="CHEBI:24875"/>
        <note>catalytic</note>
    </ligand>
</feature>
<sequence>MADCITKAIQVQCCAQRPSFDQHKNLLLSSFQPLMGEVLKFPMKIQVSRAMIKKTSMDLLDVFTNSMFKFIDHPSLPSQSNFAPIEELGESVCVDDIQGRIPNDFPEGVYVRNGPNPLFGGFKSTNSIFGKSSHIWVEGEGMLHALYLKKDSNGKWNVSYNNKHVETDTFKMEKQRNKPSFLPAIEGDSPAILSAYFLNLMRFGTVNKLISNTSVFEHSGKFYAAAENHLPQEIDIQTLNTLGTWDVDESWNRPFTAHPKKAPGSGELVMMGVNAMKPFFEIGIIEADGSKLVHKSDLKFERCSLSHDIGVTIRYNVILDFPLTIDIKRLVNGSPLIKYDREGYARIGVMPRYGDADSVRWFEVESCCVFHIINTYEDGDEVIVHAFRANNSIIPGPDLGLNKFEWFSSRFKGLESQQSDTAFSSDESFFSRAYEWRLNMENGEVKERYLSGTTRSMDFPMINENYLGLENKYGYAQTVDLDASSISGMAKYGGLVKLHLKDRSSSLMDEKQDYVEMEYHKFPENTFSSGAVFVPKPDGLEEDDGWVISFVHDEHLNRSRVILVDAHKFTSEPIAIINLPCRVPYGFHGAFMPTIS</sequence>
<dbReference type="AlphaFoldDB" id="A0A9R1V8X4"/>
<accession>A0A9R1V8X4</accession>